<dbReference type="AlphaFoldDB" id="A0A0L9TTG7"/>
<dbReference type="FunFam" id="1.10.10.60:FF:000001">
    <property type="entry name" value="MYB-related transcription factor"/>
    <property type="match status" value="1"/>
</dbReference>
<evidence type="ECO:0000256" key="5">
    <source>
        <dbReference type="ARBA" id="ARBA00023163"/>
    </source>
</evidence>
<gene>
    <name evidence="10" type="ORF">LR48_Vigan02g004300</name>
</gene>
<feature type="domain" description="Myb-like" evidence="8">
    <location>
        <begin position="15"/>
        <end position="67"/>
    </location>
</feature>
<feature type="domain" description="Myb-like" evidence="8">
    <location>
        <begin position="68"/>
        <end position="118"/>
    </location>
</feature>
<dbReference type="GO" id="GO:0005634">
    <property type="term" value="C:nucleus"/>
    <property type="evidence" value="ECO:0007669"/>
    <property type="project" value="UniProtKB-SubCell"/>
</dbReference>
<keyword evidence="5" id="KW-0804">Transcription</keyword>
<keyword evidence="2" id="KW-0677">Repeat</keyword>
<dbReference type="InterPro" id="IPR001005">
    <property type="entry name" value="SANT/Myb"/>
</dbReference>
<protein>
    <submittedName>
        <fullName evidence="10">Uncharacterized protein</fullName>
    </submittedName>
</protein>
<evidence type="ECO:0000259" key="9">
    <source>
        <dbReference type="PROSITE" id="PS51294"/>
    </source>
</evidence>
<comment type="subcellular location">
    <subcellularLocation>
        <location evidence="1">Nucleus</location>
    </subcellularLocation>
</comment>
<feature type="region of interest" description="Disordered" evidence="7">
    <location>
        <begin position="473"/>
        <end position="503"/>
    </location>
</feature>
<keyword evidence="4" id="KW-0238">DNA-binding</keyword>
<sequence length="531" mass="60302">MSSSSQEHKSNGNEENNLRKGQWTEEEDAILAAYVREHGSGNWNTVQQNTGLLRCGKSCRLRWTNHLRPDLRRGAFSIEEQNKVIGLHALMGNKWAKMAQELPGRTDNEIKNFWNTRLKKRKRVGLEVYSDGIEPVFDAHNTETSLATNTHRDSEVVGTSSQHAMLNHSGNTQNQPPRVQPISMVRENMNLSVKPEENQMHDVTQASTSSCVPHVVFNNSSNTQNRPLYAQPTSMVRGNMNLPVKPEEKQMYDVPQASTSSCVPHVVFNNFSNTQNRPLYAQPTSMVRGNMNLPVKPEEKQMYDVPQACTSSCVPHVVFNNSINTQNRPLYAQPTFMVRGNMNLPVKPEDKQMYDVPQACTSSCVPHVVFNNSNNTQNQPLYAQPIFEEHHDFDWLPRDWAYDDYAELPPFPPSCDDNAKLPPLPLSCDDLPFAESMSLRENSEAETNRYYEPRSPRSNGYLETMFYPPKVSQEPDDFPMQGELNVGNSGEISDQKKPEDEDDLGDLIWIENEHGPYKDSSCGYVHPFLKP</sequence>
<dbReference type="CDD" id="cd00167">
    <property type="entry name" value="SANT"/>
    <property type="match status" value="2"/>
</dbReference>
<evidence type="ECO:0000313" key="10">
    <source>
        <dbReference type="EMBL" id="KOM33893.1"/>
    </source>
</evidence>
<reference evidence="11" key="1">
    <citation type="journal article" date="2015" name="Proc. Natl. Acad. Sci. U.S.A.">
        <title>Genome sequencing of adzuki bean (Vigna angularis) provides insight into high starch and low fat accumulation and domestication.</title>
        <authorList>
            <person name="Yang K."/>
            <person name="Tian Z."/>
            <person name="Chen C."/>
            <person name="Luo L."/>
            <person name="Zhao B."/>
            <person name="Wang Z."/>
            <person name="Yu L."/>
            <person name="Li Y."/>
            <person name="Sun Y."/>
            <person name="Li W."/>
            <person name="Chen Y."/>
            <person name="Li Y."/>
            <person name="Zhang Y."/>
            <person name="Ai D."/>
            <person name="Zhao J."/>
            <person name="Shang C."/>
            <person name="Ma Y."/>
            <person name="Wu B."/>
            <person name="Wang M."/>
            <person name="Gao L."/>
            <person name="Sun D."/>
            <person name="Zhang P."/>
            <person name="Guo F."/>
            <person name="Wang W."/>
            <person name="Li Y."/>
            <person name="Wang J."/>
            <person name="Varshney R.K."/>
            <person name="Wang J."/>
            <person name="Ling H.Q."/>
            <person name="Wan P."/>
        </authorList>
    </citation>
    <scope>NUCLEOTIDE SEQUENCE</scope>
    <source>
        <strain evidence="11">cv. Jingnong 6</strain>
    </source>
</reference>
<evidence type="ECO:0000256" key="7">
    <source>
        <dbReference type="SAM" id="MobiDB-lite"/>
    </source>
</evidence>
<keyword evidence="6" id="KW-0539">Nucleus</keyword>
<proteinExistence type="predicted"/>
<dbReference type="Gene3D" id="1.10.10.60">
    <property type="entry name" value="Homeodomain-like"/>
    <property type="match status" value="2"/>
</dbReference>
<dbReference type="PROSITE" id="PS50090">
    <property type="entry name" value="MYB_LIKE"/>
    <property type="match status" value="2"/>
</dbReference>
<evidence type="ECO:0000256" key="6">
    <source>
        <dbReference type="ARBA" id="ARBA00023242"/>
    </source>
</evidence>
<dbReference type="GO" id="GO:0003677">
    <property type="term" value="F:DNA binding"/>
    <property type="evidence" value="ECO:0007669"/>
    <property type="project" value="UniProtKB-KW"/>
</dbReference>
<dbReference type="SUPFAM" id="SSF46689">
    <property type="entry name" value="Homeodomain-like"/>
    <property type="match status" value="1"/>
</dbReference>
<dbReference type="SMART" id="SM00717">
    <property type="entry name" value="SANT"/>
    <property type="match status" value="2"/>
</dbReference>
<evidence type="ECO:0000313" key="11">
    <source>
        <dbReference type="Proteomes" id="UP000053144"/>
    </source>
</evidence>
<dbReference type="PANTHER" id="PTHR47995:SF18">
    <property type="entry name" value="TRANSCRIPTION FACTOR MYB65"/>
    <property type="match status" value="1"/>
</dbReference>
<name>A0A0L9TTG7_PHAAN</name>
<dbReference type="Proteomes" id="UP000053144">
    <property type="component" value="Chromosome 2"/>
</dbReference>
<dbReference type="Gramene" id="KOM33893">
    <property type="protein sequence ID" value="KOM33893"/>
    <property type="gene ID" value="LR48_Vigan02g004300"/>
</dbReference>
<evidence type="ECO:0000256" key="4">
    <source>
        <dbReference type="ARBA" id="ARBA00023125"/>
    </source>
</evidence>
<keyword evidence="3" id="KW-0805">Transcription regulation</keyword>
<evidence type="ECO:0000256" key="3">
    <source>
        <dbReference type="ARBA" id="ARBA00023015"/>
    </source>
</evidence>
<organism evidence="10 11">
    <name type="scientific">Phaseolus angularis</name>
    <name type="common">Azuki bean</name>
    <name type="synonym">Vigna angularis</name>
    <dbReference type="NCBI Taxonomy" id="3914"/>
    <lineage>
        <taxon>Eukaryota</taxon>
        <taxon>Viridiplantae</taxon>
        <taxon>Streptophyta</taxon>
        <taxon>Embryophyta</taxon>
        <taxon>Tracheophyta</taxon>
        <taxon>Spermatophyta</taxon>
        <taxon>Magnoliopsida</taxon>
        <taxon>eudicotyledons</taxon>
        <taxon>Gunneridae</taxon>
        <taxon>Pentapetalae</taxon>
        <taxon>rosids</taxon>
        <taxon>fabids</taxon>
        <taxon>Fabales</taxon>
        <taxon>Fabaceae</taxon>
        <taxon>Papilionoideae</taxon>
        <taxon>50 kb inversion clade</taxon>
        <taxon>NPAAA clade</taxon>
        <taxon>indigoferoid/millettioid clade</taxon>
        <taxon>Phaseoleae</taxon>
        <taxon>Vigna</taxon>
    </lineage>
</organism>
<feature type="compositionally biased region" description="Basic and acidic residues" evidence="7">
    <location>
        <begin position="1"/>
        <end position="18"/>
    </location>
</feature>
<evidence type="ECO:0000256" key="1">
    <source>
        <dbReference type="ARBA" id="ARBA00004123"/>
    </source>
</evidence>
<evidence type="ECO:0000259" key="8">
    <source>
        <dbReference type="PROSITE" id="PS50090"/>
    </source>
</evidence>
<dbReference type="PROSITE" id="PS51294">
    <property type="entry name" value="HTH_MYB"/>
    <property type="match status" value="2"/>
</dbReference>
<feature type="domain" description="HTH myb-type" evidence="9">
    <location>
        <begin position="15"/>
        <end position="67"/>
    </location>
</feature>
<accession>A0A0L9TTG7</accession>
<dbReference type="InterPro" id="IPR017930">
    <property type="entry name" value="Myb_dom"/>
</dbReference>
<dbReference type="Pfam" id="PF00249">
    <property type="entry name" value="Myb_DNA-binding"/>
    <property type="match status" value="2"/>
</dbReference>
<dbReference type="InterPro" id="IPR009057">
    <property type="entry name" value="Homeodomain-like_sf"/>
</dbReference>
<evidence type="ECO:0000256" key="2">
    <source>
        <dbReference type="ARBA" id="ARBA00022737"/>
    </source>
</evidence>
<dbReference type="PANTHER" id="PTHR47995">
    <property type="entry name" value="TRANSCRIPTION FACTOR MYB33-RELATED"/>
    <property type="match status" value="1"/>
</dbReference>
<feature type="domain" description="HTH myb-type" evidence="9">
    <location>
        <begin position="68"/>
        <end position="122"/>
    </location>
</feature>
<dbReference type="EMBL" id="CM003372">
    <property type="protein sequence ID" value="KOM33893.1"/>
    <property type="molecule type" value="Genomic_DNA"/>
</dbReference>
<feature type="region of interest" description="Disordered" evidence="7">
    <location>
        <begin position="1"/>
        <end position="22"/>
    </location>
</feature>